<dbReference type="EMBL" id="KN822168">
    <property type="protein sequence ID" value="KIM53874.1"/>
    <property type="molecule type" value="Genomic_DNA"/>
</dbReference>
<reference evidence="2 3" key="1">
    <citation type="submission" date="2014-04" db="EMBL/GenBank/DDBJ databases">
        <authorList>
            <consortium name="DOE Joint Genome Institute"/>
            <person name="Kuo A."/>
            <person name="Kohler A."/>
            <person name="Nagy L.G."/>
            <person name="Floudas D."/>
            <person name="Copeland A."/>
            <person name="Barry K.W."/>
            <person name="Cichocki N."/>
            <person name="Veneault-Fourrey C."/>
            <person name="LaButti K."/>
            <person name="Lindquist E.A."/>
            <person name="Lipzen A."/>
            <person name="Lundell T."/>
            <person name="Morin E."/>
            <person name="Murat C."/>
            <person name="Sun H."/>
            <person name="Tunlid A."/>
            <person name="Henrissat B."/>
            <person name="Grigoriev I.V."/>
            <person name="Hibbett D.S."/>
            <person name="Martin F."/>
            <person name="Nordberg H.P."/>
            <person name="Cantor M.N."/>
            <person name="Hua S.X."/>
        </authorList>
    </citation>
    <scope>NUCLEOTIDE SEQUENCE [LARGE SCALE GENOMIC DNA]</scope>
    <source>
        <strain evidence="2 3">Foug A</strain>
    </source>
</reference>
<protein>
    <recommendedName>
        <fullName evidence="4">Retrotransposon gag domain-containing protein</fullName>
    </recommendedName>
</protein>
<evidence type="ECO:0000313" key="2">
    <source>
        <dbReference type="EMBL" id="KIM53874.1"/>
    </source>
</evidence>
<evidence type="ECO:0008006" key="4">
    <source>
        <dbReference type="Google" id="ProtNLM"/>
    </source>
</evidence>
<feature type="compositionally biased region" description="Acidic residues" evidence="1">
    <location>
        <begin position="105"/>
        <end position="122"/>
    </location>
</feature>
<evidence type="ECO:0000313" key="3">
    <source>
        <dbReference type="Proteomes" id="UP000053989"/>
    </source>
</evidence>
<name>A0A0C3DBT0_9AGAM</name>
<organism evidence="2 3">
    <name type="scientific">Scleroderma citrinum Foug A</name>
    <dbReference type="NCBI Taxonomy" id="1036808"/>
    <lineage>
        <taxon>Eukaryota</taxon>
        <taxon>Fungi</taxon>
        <taxon>Dikarya</taxon>
        <taxon>Basidiomycota</taxon>
        <taxon>Agaricomycotina</taxon>
        <taxon>Agaricomycetes</taxon>
        <taxon>Agaricomycetidae</taxon>
        <taxon>Boletales</taxon>
        <taxon>Sclerodermatineae</taxon>
        <taxon>Sclerodermataceae</taxon>
        <taxon>Scleroderma</taxon>
    </lineage>
</organism>
<dbReference type="AlphaFoldDB" id="A0A0C3DBT0"/>
<reference evidence="3" key="2">
    <citation type="submission" date="2015-01" db="EMBL/GenBank/DDBJ databases">
        <title>Evolutionary Origins and Diversification of the Mycorrhizal Mutualists.</title>
        <authorList>
            <consortium name="DOE Joint Genome Institute"/>
            <consortium name="Mycorrhizal Genomics Consortium"/>
            <person name="Kohler A."/>
            <person name="Kuo A."/>
            <person name="Nagy L.G."/>
            <person name="Floudas D."/>
            <person name="Copeland A."/>
            <person name="Barry K.W."/>
            <person name="Cichocki N."/>
            <person name="Veneault-Fourrey C."/>
            <person name="LaButti K."/>
            <person name="Lindquist E.A."/>
            <person name="Lipzen A."/>
            <person name="Lundell T."/>
            <person name="Morin E."/>
            <person name="Murat C."/>
            <person name="Riley R."/>
            <person name="Ohm R."/>
            <person name="Sun H."/>
            <person name="Tunlid A."/>
            <person name="Henrissat B."/>
            <person name="Grigoriev I.V."/>
            <person name="Hibbett D.S."/>
            <person name="Martin F."/>
        </authorList>
    </citation>
    <scope>NUCLEOTIDE SEQUENCE [LARGE SCALE GENOMIC DNA]</scope>
    <source>
        <strain evidence="3">Foug A</strain>
    </source>
</reference>
<dbReference type="HOGENOM" id="CLU_033743_3_1_1"/>
<gene>
    <name evidence="2" type="ORF">SCLCIDRAFT_31550</name>
</gene>
<dbReference type="Proteomes" id="UP000053989">
    <property type="component" value="Unassembled WGS sequence"/>
</dbReference>
<dbReference type="InParanoid" id="A0A0C3DBT0"/>
<evidence type="ECO:0000256" key="1">
    <source>
        <dbReference type="SAM" id="MobiDB-lite"/>
    </source>
</evidence>
<sequence length="244" mass="27165">MTMTTHAHTCACTLDALAEEADTVNNLQQTAAEQALSNQRRTPASVSQFWVFTAHDPPPPSSNSKCSVSADLHNSIPGGYYANPDTYGNNGPRDGPRDDPRDGPREDDDDEDNEDWIDAEGDLDPNMAILNNLTVTVSRLSRSACHNNELLSSRAKVWDPDTFNGTDPKKLWTFLSYLKGMALEWFKPDLLNTGDPANCPRWMDNWIAFIAELQSTFGPHNPVTDAEHQLDHLQIKDGHRCESK</sequence>
<proteinExistence type="predicted"/>
<keyword evidence="3" id="KW-1185">Reference proteome</keyword>
<feature type="region of interest" description="Disordered" evidence="1">
    <location>
        <begin position="77"/>
        <end position="122"/>
    </location>
</feature>
<dbReference type="STRING" id="1036808.A0A0C3DBT0"/>
<feature type="compositionally biased region" description="Basic and acidic residues" evidence="1">
    <location>
        <begin position="94"/>
        <end position="104"/>
    </location>
</feature>
<accession>A0A0C3DBT0</accession>
<dbReference type="OrthoDB" id="5552562at2759"/>